<evidence type="ECO:0000313" key="2">
    <source>
        <dbReference type="EMBL" id="GBP88504.1"/>
    </source>
</evidence>
<comment type="caution">
    <text evidence="2">The sequence shown here is derived from an EMBL/GenBank/DDBJ whole genome shotgun (WGS) entry which is preliminary data.</text>
</comment>
<evidence type="ECO:0000256" key="1">
    <source>
        <dbReference type="SAM" id="MobiDB-lite"/>
    </source>
</evidence>
<name>A0A4C1ZN50_EUMVA</name>
<dbReference type="Proteomes" id="UP000299102">
    <property type="component" value="Unassembled WGS sequence"/>
</dbReference>
<gene>
    <name evidence="2" type="ORF">EVAR_100656_1</name>
</gene>
<sequence>MYSVSVSKRRRRHSTLVMQAATSRRPPRRGSRYRSGRRLALGQKFASFRPFHPRRVTATKIDSCFERAPTAVTGSSRWRDRKLKILVIHCHIRSESPVRFALKARVIGRAFVW</sequence>
<feature type="region of interest" description="Disordered" evidence="1">
    <location>
        <begin position="1"/>
        <end position="35"/>
    </location>
</feature>
<reference evidence="2 3" key="1">
    <citation type="journal article" date="2019" name="Commun. Biol.">
        <title>The bagworm genome reveals a unique fibroin gene that provides high tensile strength.</title>
        <authorList>
            <person name="Kono N."/>
            <person name="Nakamura H."/>
            <person name="Ohtoshi R."/>
            <person name="Tomita M."/>
            <person name="Numata K."/>
            <person name="Arakawa K."/>
        </authorList>
    </citation>
    <scope>NUCLEOTIDE SEQUENCE [LARGE SCALE GENOMIC DNA]</scope>
</reference>
<proteinExistence type="predicted"/>
<dbReference type="EMBL" id="BGZK01001939">
    <property type="protein sequence ID" value="GBP88504.1"/>
    <property type="molecule type" value="Genomic_DNA"/>
</dbReference>
<evidence type="ECO:0000313" key="3">
    <source>
        <dbReference type="Proteomes" id="UP000299102"/>
    </source>
</evidence>
<protein>
    <submittedName>
        <fullName evidence="2">Uncharacterized protein</fullName>
    </submittedName>
</protein>
<feature type="compositionally biased region" description="Basic residues" evidence="1">
    <location>
        <begin position="25"/>
        <end position="35"/>
    </location>
</feature>
<keyword evidence="3" id="KW-1185">Reference proteome</keyword>
<dbReference type="AlphaFoldDB" id="A0A4C1ZN50"/>
<organism evidence="2 3">
    <name type="scientific">Eumeta variegata</name>
    <name type="common">Bagworm moth</name>
    <name type="synonym">Eumeta japonica</name>
    <dbReference type="NCBI Taxonomy" id="151549"/>
    <lineage>
        <taxon>Eukaryota</taxon>
        <taxon>Metazoa</taxon>
        <taxon>Ecdysozoa</taxon>
        <taxon>Arthropoda</taxon>
        <taxon>Hexapoda</taxon>
        <taxon>Insecta</taxon>
        <taxon>Pterygota</taxon>
        <taxon>Neoptera</taxon>
        <taxon>Endopterygota</taxon>
        <taxon>Lepidoptera</taxon>
        <taxon>Glossata</taxon>
        <taxon>Ditrysia</taxon>
        <taxon>Tineoidea</taxon>
        <taxon>Psychidae</taxon>
        <taxon>Oiketicinae</taxon>
        <taxon>Eumeta</taxon>
    </lineage>
</organism>
<accession>A0A4C1ZN50</accession>